<reference evidence="2" key="2">
    <citation type="journal article" date="2023" name="IMA Fungus">
        <title>Comparative genomic study of the Penicillium genus elucidates a diverse pangenome and 15 lateral gene transfer events.</title>
        <authorList>
            <person name="Petersen C."/>
            <person name="Sorensen T."/>
            <person name="Nielsen M.R."/>
            <person name="Sondergaard T.E."/>
            <person name="Sorensen J.L."/>
            <person name="Fitzpatrick D.A."/>
            <person name="Frisvad J.C."/>
            <person name="Nielsen K.L."/>
        </authorList>
    </citation>
    <scope>NUCLEOTIDE SEQUENCE</scope>
    <source>
        <strain evidence="2">IBT 35675</strain>
    </source>
</reference>
<protein>
    <submittedName>
        <fullName evidence="2">Uncharacterized protein</fullName>
    </submittedName>
</protein>
<keyword evidence="3" id="KW-1185">Reference proteome</keyword>
<reference evidence="2" key="1">
    <citation type="submission" date="2022-12" db="EMBL/GenBank/DDBJ databases">
        <authorList>
            <person name="Petersen C."/>
        </authorList>
    </citation>
    <scope>NUCLEOTIDE SEQUENCE</scope>
    <source>
        <strain evidence="2">IBT 35675</strain>
    </source>
</reference>
<gene>
    <name evidence="2" type="ORF">N7541_004289</name>
</gene>
<feature type="region of interest" description="Disordered" evidence="1">
    <location>
        <begin position="1"/>
        <end position="35"/>
    </location>
</feature>
<evidence type="ECO:0000313" key="3">
    <source>
        <dbReference type="Proteomes" id="UP001148299"/>
    </source>
</evidence>
<evidence type="ECO:0000256" key="1">
    <source>
        <dbReference type="SAM" id="MobiDB-lite"/>
    </source>
</evidence>
<sequence length="210" mass="23679">MASHGWGFHDDSDRFSDHPYELEPRSPGGQAASDSLDFFSESYSLSSNSRGQQRDSIMCTTSDHRFTDNESSLSVQHRTRVSSSQSGHNSLVLSRPTEDRRRCTQRTRLSGHLQGQSANRSGERTTRIQSTRIGRARRSQRNRRSRTTQASAATRAERNAIILSRLQMRRAELLAEIRSLRQDLEEVNSALRAASEEDSEDSSISSGDEY</sequence>
<dbReference type="EMBL" id="JAPZBR010000003">
    <property type="protein sequence ID" value="KAJ5357131.1"/>
    <property type="molecule type" value="Genomic_DNA"/>
</dbReference>
<feature type="compositionally biased region" description="Basic residues" evidence="1">
    <location>
        <begin position="134"/>
        <end position="146"/>
    </location>
</feature>
<dbReference type="Proteomes" id="UP001148299">
    <property type="component" value="Unassembled WGS sequence"/>
</dbReference>
<evidence type="ECO:0000313" key="2">
    <source>
        <dbReference type="EMBL" id="KAJ5357131.1"/>
    </source>
</evidence>
<feature type="region of interest" description="Disordered" evidence="1">
    <location>
        <begin position="65"/>
        <end position="154"/>
    </location>
</feature>
<feature type="compositionally biased region" description="Basic and acidic residues" evidence="1">
    <location>
        <begin position="7"/>
        <end position="24"/>
    </location>
</feature>
<dbReference type="AlphaFoldDB" id="A0A9W9UWA5"/>
<proteinExistence type="predicted"/>
<accession>A0A9W9UWA5</accession>
<organism evidence="2 3">
    <name type="scientific">Penicillium brevicompactum</name>
    <dbReference type="NCBI Taxonomy" id="5074"/>
    <lineage>
        <taxon>Eukaryota</taxon>
        <taxon>Fungi</taxon>
        <taxon>Dikarya</taxon>
        <taxon>Ascomycota</taxon>
        <taxon>Pezizomycotina</taxon>
        <taxon>Eurotiomycetes</taxon>
        <taxon>Eurotiomycetidae</taxon>
        <taxon>Eurotiales</taxon>
        <taxon>Aspergillaceae</taxon>
        <taxon>Penicillium</taxon>
    </lineage>
</organism>
<feature type="compositionally biased region" description="Polar residues" evidence="1">
    <location>
        <begin position="69"/>
        <end position="92"/>
    </location>
</feature>
<comment type="caution">
    <text evidence="2">The sequence shown here is derived from an EMBL/GenBank/DDBJ whole genome shotgun (WGS) entry which is preliminary data.</text>
</comment>
<name>A0A9W9UWA5_PENBR</name>
<feature type="region of interest" description="Disordered" evidence="1">
    <location>
        <begin position="189"/>
        <end position="210"/>
    </location>
</feature>